<dbReference type="PANTHER" id="PTHR30037">
    <property type="entry name" value="DNA-3-METHYLADENINE GLYCOSYLASE 1"/>
    <property type="match status" value="1"/>
</dbReference>
<proteinExistence type="predicted"/>
<evidence type="ECO:0000313" key="1">
    <source>
        <dbReference type="EMBL" id="MFC0560207.1"/>
    </source>
</evidence>
<dbReference type="EMBL" id="JBHLTR010000017">
    <property type="protein sequence ID" value="MFC0560207.1"/>
    <property type="molecule type" value="Genomic_DNA"/>
</dbReference>
<keyword evidence="2" id="KW-1185">Reference proteome</keyword>
<protein>
    <submittedName>
        <fullName evidence="1">DNA-3-methyladenine glycosylase I</fullName>
    </submittedName>
</protein>
<dbReference type="InterPro" id="IPR005019">
    <property type="entry name" value="Adenine_glyco"/>
</dbReference>
<accession>A0ABV6NHG3</accession>
<dbReference type="Gene3D" id="1.10.340.30">
    <property type="entry name" value="Hypothetical protein, domain 2"/>
    <property type="match status" value="1"/>
</dbReference>
<sequence length="208" mass="24281">MNKYIKTGNIVKIISCRKEAAMIKRCKWAEEHELLKKYHDQDWGVPIYCDQKLFEYLTLEGAQAGLSWLTVLKKREHYQKAFHNFSIERVAAFTTKELEELLKNQHLIQHQLKLKSVIHNANCVLKIQEEFGTFSYFLWSFVDHTTIVNQWTSHLDVPSYNTLSETLSKSLKSHGFKFIGPTICYSFMQAAGMIHDHTAECFKFGTLK</sequence>
<dbReference type="PANTHER" id="PTHR30037:SF4">
    <property type="entry name" value="DNA-3-METHYLADENINE GLYCOSYLASE I"/>
    <property type="match status" value="1"/>
</dbReference>
<evidence type="ECO:0000313" key="2">
    <source>
        <dbReference type="Proteomes" id="UP001589833"/>
    </source>
</evidence>
<comment type="caution">
    <text evidence="1">The sequence shown here is derived from an EMBL/GenBank/DDBJ whole genome shotgun (WGS) entry which is preliminary data.</text>
</comment>
<dbReference type="Proteomes" id="UP001589833">
    <property type="component" value="Unassembled WGS sequence"/>
</dbReference>
<dbReference type="Pfam" id="PF03352">
    <property type="entry name" value="Adenine_glyco"/>
    <property type="match status" value="1"/>
</dbReference>
<dbReference type="RefSeq" id="WP_337956305.1">
    <property type="nucleotide sequence ID" value="NZ_JAQQWT010000002.1"/>
</dbReference>
<dbReference type="InterPro" id="IPR011257">
    <property type="entry name" value="DNA_glycosylase"/>
</dbReference>
<gene>
    <name evidence="1" type="ORF">ACFFH4_14295</name>
</gene>
<organism evidence="1 2">
    <name type="scientific">Halalkalibacter alkalisediminis</name>
    <dbReference type="NCBI Taxonomy" id="935616"/>
    <lineage>
        <taxon>Bacteria</taxon>
        <taxon>Bacillati</taxon>
        <taxon>Bacillota</taxon>
        <taxon>Bacilli</taxon>
        <taxon>Bacillales</taxon>
        <taxon>Bacillaceae</taxon>
        <taxon>Halalkalibacter</taxon>
    </lineage>
</organism>
<dbReference type="SUPFAM" id="SSF48150">
    <property type="entry name" value="DNA-glycosylase"/>
    <property type="match status" value="1"/>
</dbReference>
<reference evidence="1 2" key="1">
    <citation type="submission" date="2024-09" db="EMBL/GenBank/DDBJ databases">
        <authorList>
            <person name="Sun Q."/>
            <person name="Mori K."/>
        </authorList>
    </citation>
    <scope>NUCLEOTIDE SEQUENCE [LARGE SCALE GENOMIC DNA]</scope>
    <source>
        <strain evidence="1 2">NCAIM B.02301</strain>
    </source>
</reference>
<dbReference type="InterPro" id="IPR052891">
    <property type="entry name" value="DNA-3mA_glycosylase"/>
</dbReference>
<name>A0ABV6NHG3_9BACI</name>